<dbReference type="Gene3D" id="3.30.390.30">
    <property type="match status" value="1"/>
</dbReference>
<gene>
    <name evidence="7" type="ORF">F3L20_33380</name>
</gene>
<dbReference type="InterPro" id="IPR023753">
    <property type="entry name" value="FAD/NAD-binding_dom"/>
</dbReference>
<organism evidence="7 8">
    <name type="scientific">Streptomyces tendae</name>
    <dbReference type="NCBI Taxonomy" id="1932"/>
    <lineage>
        <taxon>Bacteria</taxon>
        <taxon>Bacillati</taxon>
        <taxon>Actinomycetota</taxon>
        <taxon>Actinomycetes</taxon>
        <taxon>Kitasatosporales</taxon>
        <taxon>Streptomycetaceae</taxon>
        <taxon>Streptomyces</taxon>
    </lineage>
</organism>
<dbReference type="Pfam" id="PF07992">
    <property type="entry name" value="Pyr_redox_2"/>
    <property type="match status" value="1"/>
</dbReference>
<name>A0ABX6A344_STRTE</name>
<reference evidence="7 8" key="1">
    <citation type="submission" date="2019-09" db="EMBL/GenBank/DDBJ databases">
        <title>Draft genome sequence of the Ebosin-producing strain Streptomyces sp. 139.</title>
        <authorList>
            <person name="Ai L."/>
            <person name="Geng M."/>
            <person name="Ma M."/>
            <person name="Bai L."/>
        </authorList>
    </citation>
    <scope>NUCLEOTIDE SEQUENCE [LARGE SCALE GENOMIC DNA]</scope>
    <source>
        <strain evidence="7 8">139</strain>
        <plasmid evidence="7 8">unnamed1</plasmid>
    </source>
</reference>
<dbReference type="EMBL" id="CP043960">
    <property type="protein sequence ID" value="QER90512.1"/>
    <property type="molecule type" value="Genomic_DNA"/>
</dbReference>
<evidence type="ECO:0000259" key="6">
    <source>
        <dbReference type="Pfam" id="PF14759"/>
    </source>
</evidence>
<keyword evidence="3" id="KW-0274">FAD</keyword>
<dbReference type="RefSeq" id="WP_150157786.1">
    <property type="nucleotide sequence ID" value="NZ_CP043960.1"/>
</dbReference>
<evidence type="ECO:0000259" key="5">
    <source>
        <dbReference type="Pfam" id="PF07992"/>
    </source>
</evidence>
<dbReference type="PANTHER" id="PTHR43557">
    <property type="entry name" value="APOPTOSIS-INDUCING FACTOR 1"/>
    <property type="match status" value="1"/>
</dbReference>
<dbReference type="InterPro" id="IPR028202">
    <property type="entry name" value="Reductase_C"/>
</dbReference>
<comment type="cofactor">
    <cofactor evidence="1">
        <name>FAD</name>
        <dbReference type="ChEBI" id="CHEBI:57692"/>
    </cofactor>
</comment>
<dbReference type="InterPro" id="IPR050446">
    <property type="entry name" value="FAD-oxidoreductase/Apoptosis"/>
</dbReference>
<protein>
    <submittedName>
        <fullName evidence="7">NAD(P)/FAD-dependent oxidoreductase</fullName>
    </submittedName>
</protein>
<evidence type="ECO:0000256" key="4">
    <source>
        <dbReference type="ARBA" id="ARBA00023002"/>
    </source>
</evidence>
<evidence type="ECO:0000256" key="1">
    <source>
        <dbReference type="ARBA" id="ARBA00001974"/>
    </source>
</evidence>
<evidence type="ECO:0000256" key="2">
    <source>
        <dbReference type="ARBA" id="ARBA00022630"/>
    </source>
</evidence>
<dbReference type="Proteomes" id="UP000324308">
    <property type="component" value="Plasmid unnamed1"/>
</dbReference>
<dbReference type="PRINTS" id="PR00368">
    <property type="entry name" value="FADPNR"/>
</dbReference>
<dbReference type="PRINTS" id="PR00411">
    <property type="entry name" value="PNDRDTASEI"/>
</dbReference>
<accession>A0ABX6A344</accession>
<proteinExistence type="predicted"/>
<dbReference type="Pfam" id="PF14759">
    <property type="entry name" value="Reductase_C"/>
    <property type="match status" value="1"/>
</dbReference>
<sequence>MNTHSTRVVIVGASLAGLNAARALRDEGHTGPITLVGEEPYSPYDRPPLSKEFLTSDVGHAALALANTDDLRLTELYGRRALHLEPRERTVLLEDGQVIPYDGLVIATGAGARSWPARRPAAGVHTIRTLDDATALRHDLRSARRRILVVGGGFIGSEAAATARELGHDVVLAYSGPAPLHRPMGEDAASFIAELHRAAGVSLLPFATLTALHGEARVTSATLNDTHRVGADTAVLALGATPRTEWLAHSGLQLDRGLVTDAHARAVGADGRPHHMIVGAGDVTRFPHPHTARLLNLGHWSHAVEQARTAARTLLNPHAPAVYRPVASFWSSQYGVRFRAVGLPMEADQARTHELDLERRRLDVAYYRDGRLVGAVTANRAGRIAQYREQLAADLAAMAAA</sequence>
<feature type="domain" description="FAD/NAD(P)-binding" evidence="5">
    <location>
        <begin position="7"/>
        <end position="307"/>
    </location>
</feature>
<geneLocation type="plasmid" evidence="7 8">
    <name>unnamed1</name>
</geneLocation>
<evidence type="ECO:0000313" key="7">
    <source>
        <dbReference type="EMBL" id="QER90512.1"/>
    </source>
</evidence>
<keyword evidence="2" id="KW-0285">Flavoprotein</keyword>
<keyword evidence="8" id="KW-1185">Reference proteome</keyword>
<dbReference type="InterPro" id="IPR036188">
    <property type="entry name" value="FAD/NAD-bd_sf"/>
</dbReference>
<keyword evidence="4" id="KW-0560">Oxidoreductase</keyword>
<dbReference type="SUPFAM" id="SSF51905">
    <property type="entry name" value="FAD/NAD(P)-binding domain"/>
    <property type="match status" value="2"/>
</dbReference>
<dbReference type="InterPro" id="IPR016156">
    <property type="entry name" value="FAD/NAD-linked_Rdtase_dimer_sf"/>
</dbReference>
<keyword evidence="7" id="KW-0614">Plasmid</keyword>
<dbReference type="PANTHER" id="PTHR43557:SF2">
    <property type="entry name" value="RIESKE DOMAIN-CONTAINING PROTEIN-RELATED"/>
    <property type="match status" value="1"/>
</dbReference>
<evidence type="ECO:0000313" key="8">
    <source>
        <dbReference type="Proteomes" id="UP000324308"/>
    </source>
</evidence>
<evidence type="ECO:0000256" key="3">
    <source>
        <dbReference type="ARBA" id="ARBA00022827"/>
    </source>
</evidence>
<feature type="domain" description="Reductase C-terminal" evidence="6">
    <location>
        <begin position="329"/>
        <end position="398"/>
    </location>
</feature>
<dbReference type="Gene3D" id="3.50.50.60">
    <property type="entry name" value="FAD/NAD(P)-binding domain"/>
    <property type="match status" value="2"/>
</dbReference>
<dbReference type="SUPFAM" id="SSF55424">
    <property type="entry name" value="FAD/NAD-linked reductases, dimerisation (C-terminal) domain"/>
    <property type="match status" value="1"/>
</dbReference>